<dbReference type="AlphaFoldDB" id="A0A8S1JXV9"/>
<dbReference type="Pfam" id="PF00768">
    <property type="entry name" value="Peptidase_S11"/>
    <property type="match status" value="2"/>
</dbReference>
<name>A0A8S1JXV9_9CILI</name>
<evidence type="ECO:0000313" key="4">
    <source>
        <dbReference type="Proteomes" id="UP000692954"/>
    </source>
</evidence>
<organism evidence="3 4">
    <name type="scientific">Paramecium sonneborni</name>
    <dbReference type="NCBI Taxonomy" id="65129"/>
    <lineage>
        <taxon>Eukaryota</taxon>
        <taxon>Sar</taxon>
        <taxon>Alveolata</taxon>
        <taxon>Ciliophora</taxon>
        <taxon>Intramacronucleata</taxon>
        <taxon>Oligohymenophorea</taxon>
        <taxon>Peniculida</taxon>
        <taxon>Parameciidae</taxon>
        <taxon>Paramecium</taxon>
    </lineage>
</organism>
<keyword evidence="1" id="KW-0175">Coiled coil</keyword>
<dbReference type="EMBL" id="CAJJDN010000002">
    <property type="protein sequence ID" value="CAD8047321.1"/>
    <property type="molecule type" value="Genomic_DNA"/>
</dbReference>
<gene>
    <name evidence="3" type="ORF">PSON_ATCC_30995.1.T0020334</name>
</gene>
<sequence>MIGNKTSSKLNSVNLVDFINPNLLHPPSRKIQLIEQVKTIKLLKGYRKIPQMFTEFQSPIIVNSLRTKNESQCSLQQSQQIHDKDRQINKIENEISNKTRQNNAQNSLPQIPLALINSHSKLNDLNRINNIIQSPQTSDTKRSLIPQKLKSSSIVSNKNYTCNSTTTGSSKDSSSQIGNSQQHNIAKNIIYSYSGSPRKRKLNVTAKSFIVYDCIEHKTILKRKSNKKVEVASLTKIMTFYVTLLTAELFNLKLKEINIKVTKQASETIGTSAELKYNDILSIEDLLYGLMLPSGNDAAVLIAQAIGTIILFNQQNKKLDLKLIDIEQLSAEGYYYNHEFRFQYCPIEVFIKYMNQYSQKIGQLNTQFACVHGLSNEENYSCCNDIIILSIECLKYELFQTVISCKEYVLKTPQKQYEWKNTNKLLEKGFFGIKTGITDSAGPCLASAYRSNEMDYYIIVVLNCKNLNMRFDDSIILLQHAKQKKMMASIAY</sequence>
<dbReference type="OrthoDB" id="293009at2759"/>
<feature type="domain" description="Peptidase S11 D-alanyl-D-alanine carboxypeptidase A N-terminal" evidence="2">
    <location>
        <begin position="201"/>
        <end position="307"/>
    </location>
</feature>
<feature type="coiled-coil region" evidence="1">
    <location>
        <begin position="81"/>
        <end position="108"/>
    </location>
</feature>
<feature type="domain" description="Peptidase S11 D-alanyl-D-alanine carboxypeptidase A N-terminal" evidence="2">
    <location>
        <begin position="349"/>
        <end position="465"/>
    </location>
</feature>
<dbReference type="InterPro" id="IPR001967">
    <property type="entry name" value="Peptidase_S11_N"/>
</dbReference>
<protein>
    <recommendedName>
        <fullName evidence="2">Peptidase S11 D-alanyl-D-alanine carboxypeptidase A N-terminal domain-containing protein</fullName>
    </recommendedName>
</protein>
<dbReference type="GO" id="GO:0006508">
    <property type="term" value="P:proteolysis"/>
    <property type="evidence" value="ECO:0007669"/>
    <property type="project" value="InterPro"/>
</dbReference>
<dbReference type="PANTHER" id="PTHR21581">
    <property type="entry name" value="D-ALANYL-D-ALANINE CARBOXYPEPTIDASE"/>
    <property type="match status" value="1"/>
</dbReference>
<proteinExistence type="predicted"/>
<evidence type="ECO:0000256" key="1">
    <source>
        <dbReference type="SAM" id="Coils"/>
    </source>
</evidence>
<comment type="caution">
    <text evidence="3">The sequence shown here is derived from an EMBL/GenBank/DDBJ whole genome shotgun (WGS) entry which is preliminary data.</text>
</comment>
<accession>A0A8S1JXV9</accession>
<evidence type="ECO:0000313" key="3">
    <source>
        <dbReference type="EMBL" id="CAD8047321.1"/>
    </source>
</evidence>
<dbReference type="Proteomes" id="UP000692954">
    <property type="component" value="Unassembled WGS sequence"/>
</dbReference>
<dbReference type="PANTHER" id="PTHR21581:SF6">
    <property type="entry name" value="TRAFFICKING PROTEIN PARTICLE COMPLEX SUBUNIT 12"/>
    <property type="match status" value="1"/>
</dbReference>
<keyword evidence="4" id="KW-1185">Reference proteome</keyword>
<dbReference type="GO" id="GO:0009002">
    <property type="term" value="F:serine-type D-Ala-D-Ala carboxypeptidase activity"/>
    <property type="evidence" value="ECO:0007669"/>
    <property type="project" value="InterPro"/>
</dbReference>
<reference evidence="3" key="1">
    <citation type="submission" date="2021-01" db="EMBL/GenBank/DDBJ databases">
        <authorList>
            <consortium name="Genoscope - CEA"/>
            <person name="William W."/>
        </authorList>
    </citation>
    <scope>NUCLEOTIDE SEQUENCE</scope>
</reference>
<dbReference type="FunFam" id="3.40.710.10:FF:000096">
    <property type="entry name" value="Uncharacterized protein"/>
    <property type="match status" value="1"/>
</dbReference>
<evidence type="ECO:0000259" key="2">
    <source>
        <dbReference type="Pfam" id="PF00768"/>
    </source>
</evidence>